<reference evidence="2 3" key="1">
    <citation type="submission" date="2021-07" db="EMBL/GenBank/DDBJ databases">
        <title>The Aristolochia fimbriata genome: insights into angiosperm evolution, floral development and chemical biosynthesis.</title>
        <authorList>
            <person name="Jiao Y."/>
        </authorList>
    </citation>
    <scope>NUCLEOTIDE SEQUENCE [LARGE SCALE GENOMIC DNA]</scope>
    <source>
        <strain evidence="2">IBCAS-2021</strain>
        <tissue evidence="2">Leaf</tissue>
    </source>
</reference>
<comment type="caution">
    <text evidence="2">The sequence shown here is derived from an EMBL/GenBank/DDBJ whole genome shotgun (WGS) entry which is preliminary data.</text>
</comment>
<dbReference type="AlphaFoldDB" id="A0AAV7EKQ4"/>
<evidence type="ECO:0000313" key="2">
    <source>
        <dbReference type="EMBL" id="KAG9449353.1"/>
    </source>
</evidence>
<evidence type="ECO:0000313" key="3">
    <source>
        <dbReference type="Proteomes" id="UP000825729"/>
    </source>
</evidence>
<evidence type="ECO:0000256" key="1">
    <source>
        <dbReference type="SAM" id="MobiDB-lite"/>
    </source>
</evidence>
<keyword evidence="3" id="KW-1185">Reference proteome</keyword>
<gene>
    <name evidence="2" type="ORF">H6P81_009318</name>
</gene>
<feature type="region of interest" description="Disordered" evidence="1">
    <location>
        <begin position="212"/>
        <end position="231"/>
    </location>
</feature>
<feature type="compositionally biased region" description="Polar residues" evidence="1">
    <location>
        <begin position="217"/>
        <end position="227"/>
    </location>
</feature>
<name>A0AAV7EKQ4_ARIFI</name>
<organism evidence="2 3">
    <name type="scientific">Aristolochia fimbriata</name>
    <name type="common">White veined hardy Dutchman's pipe vine</name>
    <dbReference type="NCBI Taxonomy" id="158543"/>
    <lineage>
        <taxon>Eukaryota</taxon>
        <taxon>Viridiplantae</taxon>
        <taxon>Streptophyta</taxon>
        <taxon>Embryophyta</taxon>
        <taxon>Tracheophyta</taxon>
        <taxon>Spermatophyta</taxon>
        <taxon>Magnoliopsida</taxon>
        <taxon>Magnoliidae</taxon>
        <taxon>Piperales</taxon>
        <taxon>Aristolochiaceae</taxon>
        <taxon>Aristolochia</taxon>
    </lineage>
</organism>
<sequence>MEKAQGGKKQGTEDDTFEPARLSGLPLHNYSLKIKDCFAGTPVQVARIMGSERPEEKSKSRTDANYLNDSERVRQPVEWLSSRRRQVFGQDQKSKVFVLHQPARGAFTIEKLTLAYKQTPDVRQKNRNLIQAEDDKTTLGDEITPNSETQSCPAVASKDTRPYIDRSLSSPLLTSRTSSIEVGHRGRARGLIRRPGTGTDHENQRMIEKETDDWDDNSISPPMSQAEMNPGRNSKFCIHACRTRSRIDLGDRTKQRDQLARDGLERDEPPGGLLPHLRLVLPDDAIIGSLNGEPVPAGIGDVGLCGHDAPVDEEGLRLPVMFADRERREVLNVGGAGLDRHPLAGQHSPAACLRLRGGKQGQKHEKKNLICPHCRFAESQTGKRSVRVMRRMGAREGDL</sequence>
<proteinExistence type="predicted"/>
<feature type="region of interest" description="Disordered" evidence="1">
    <location>
        <begin position="1"/>
        <end position="21"/>
    </location>
</feature>
<feature type="region of interest" description="Disordered" evidence="1">
    <location>
        <begin position="250"/>
        <end position="270"/>
    </location>
</feature>
<protein>
    <submittedName>
        <fullName evidence="2">Uncharacterized protein</fullName>
    </submittedName>
</protein>
<dbReference type="EMBL" id="JAINDJ010000004">
    <property type="protein sequence ID" value="KAG9449353.1"/>
    <property type="molecule type" value="Genomic_DNA"/>
</dbReference>
<dbReference type="Proteomes" id="UP000825729">
    <property type="component" value="Unassembled WGS sequence"/>
</dbReference>
<feature type="compositionally biased region" description="Basic and acidic residues" evidence="1">
    <location>
        <begin position="250"/>
        <end position="269"/>
    </location>
</feature>
<accession>A0AAV7EKQ4</accession>